<dbReference type="STRING" id="100225.SAMN05421595_2461"/>
<feature type="domain" description="Transketolase-like pyrimidine-binding" evidence="6">
    <location>
        <begin position="414"/>
        <end position="595"/>
    </location>
</feature>
<dbReference type="SUPFAM" id="SSF52922">
    <property type="entry name" value="TK C-terminal domain-like"/>
    <property type="match status" value="1"/>
</dbReference>
<evidence type="ECO:0000256" key="2">
    <source>
        <dbReference type="ARBA" id="ARBA00022532"/>
    </source>
</evidence>
<sequence>MNLTVSEHLVHKLHELADAPLLAEHTDDTLTTTVTDDDLISLLDAQITSRHLDLIARDLQQRGEGFYTIGSAGHESDAVVALATRPTDPALLHYRSGAFYCARAAQVPGIDPTRDLLLSFMAAADDPISGGRHKVLGRAELSIIPQTSTIASHLPRAMGLAFALGRNLGGPDPATGHTLYPEDAVVIAGIGDASINHSTAVGALNGIAQSTHQGVPVPLLIVCEDNRLGISVRTPPGWTERALSSWPGIDYLRASGEDPERALAVARRAVDIVRTRRRPVILHLDVVRFLGHAGSDAEIAYRSAREIAADYERDPILAVSRALIRRGVMTAAGILARYEATEASVAAMAEHLLPVRRLTTAAEVSAPLDFTEKSTWAAQILQDPDARDQLGGDISPSARDLAYRGKLPEDQGPLTLAQTVNATLTDLLLTHPSAAVFGEDVGVKGGIYGVTGGLRRAFGATRVFDTLLDEQAVLGTALGLALTGALPIPEIQYLAYLHNAEDQLRGEAATLRFFSAGQYGNGMIVRIAGLAYQREFGGHFHNDNSLAVLLDIPGIVVAVPSRAAEAPGLLRALAGLALADSRVCVLVEPVALYHARDLHPGDGAWLAPYVPLGGATDGQEPERGRGTTVDGPTAPSVHGCAALDRGQVHGDGPDVLVVTFGNGVAMSLRAATQVAADGGPRATVFDLRWLAPLPVDHLMSVAADFPRVLVVDETRRSGGVSTGVVAALLDAGYQGRVHRITSKDSIIPLGPAAGTVLLREEDIGQALWHGVAVLEEHR</sequence>
<comment type="cofactor">
    <cofactor evidence="1">
        <name>thiamine diphosphate</name>
        <dbReference type="ChEBI" id="CHEBI:58937"/>
    </cofactor>
</comment>
<dbReference type="eggNOG" id="COG1071">
    <property type="taxonomic scope" value="Bacteria"/>
</dbReference>
<dbReference type="InterPro" id="IPR033248">
    <property type="entry name" value="Transketolase_C"/>
</dbReference>
<dbReference type="AlphaFoldDB" id="K6VVR7"/>
<dbReference type="InterPro" id="IPR001017">
    <property type="entry name" value="DH_E1"/>
</dbReference>
<keyword evidence="2" id="KW-0816">Tricarboxylic acid cycle</keyword>
<dbReference type="PANTHER" id="PTHR42980">
    <property type="entry name" value="2-OXOISOVALERATE DEHYDROGENASE SUBUNIT BETA-RELATED"/>
    <property type="match status" value="1"/>
</dbReference>
<dbReference type="OrthoDB" id="9766715at2"/>
<dbReference type="Pfam" id="PF02779">
    <property type="entry name" value="Transket_pyr"/>
    <property type="match status" value="1"/>
</dbReference>
<dbReference type="GO" id="GO:0006099">
    <property type="term" value="P:tricarboxylic acid cycle"/>
    <property type="evidence" value="ECO:0007669"/>
    <property type="project" value="UniProtKB-KW"/>
</dbReference>
<evidence type="ECO:0000313" key="8">
    <source>
        <dbReference type="Proteomes" id="UP000008495"/>
    </source>
</evidence>
<evidence type="ECO:0000256" key="4">
    <source>
        <dbReference type="ARBA" id="ARBA00023052"/>
    </source>
</evidence>
<dbReference type="eggNOG" id="COG0022">
    <property type="taxonomic scope" value="Bacteria"/>
</dbReference>
<evidence type="ECO:0000256" key="3">
    <source>
        <dbReference type="ARBA" id="ARBA00023002"/>
    </source>
</evidence>
<accession>K6VVR7</accession>
<gene>
    <name evidence="7" type="ORF">AUCHE_25_00160</name>
</gene>
<dbReference type="InterPro" id="IPR009014">
    <property type="entry name" value="Transketo_C/PFOR_II"/>
</dbReference>
<keyword evidence="8" id="KW-1185">Reference proteome</keyword>
<dbReference type="Pfam" id="PF02780">
    <property type="entry name" value="Transketolase_C"/>
    <property type="match status" value="1"/>
</dbReference>
<evidence type="ECO:0000313" key="7">
    <source>
        <dbReference type="EMBL" id="GAB79435.1"/>
    </source>
</evidence>
<evidence type="ECO:0000256" key="1">
    <source>
        <dbReference type="ARBA" id="ARBA00001964"/>
    </source>
</evidence>
<proteinExistence type="predicted"/>
<dbReference type="SUPFAM" id="SSF52518">
    <property type="entry name" value="Thiamin diphosphate-binding fold (THDP-binding)"/>
    <property type="match status" value="2"/>
</dbReference>
<reference evidence="7 8" key="1">
    <citation type="submission" date="2012-08" db="EMBL/GenBank/DDBJ databases">
        <title>Whole genome shotgun sequence of Austwickia chelonae NBRC 105200.</title>
        <authorList>
            <person name="Yoshida I."/>
            <person name="Hosoyama A."/>
            <person name="Tsuchikane K."/>
            <person name="Katsumata H."/>
            <person name="Ando Y."/>
            <person name="Ohji S."/>
            <person name="Hamada M."/>
            <person name="Tamura T."/>
            <person name="Yamazoe A."/>
            <person name="Yamazaki S."/>
            <person name="Fujita N."/>
        </authorList>
    </citation>
    <scope>NUCLEOTIDE SEQUENCE [LARGE SCALE GENOMIC DNA]</scope>
    <source>
        <strain evidence="7 8">NBRC 105200</strain>
    </source>
</reference>
<dbReference type="Gene3D" id="3.40.50.970">
    <property type="match status" value="2"/>
</dbReference>
<dbReference type="GO" id="GO:0009083">
    <property type="term" value="P:branched-chain amino acid catabolic process"/>
    <property type="evidence" value="ECO:0007669"/>
    <property type="project" value="TreeGrafter"/>
</dbReference>
<dbReference type="EMBL" id="BAGZ01000025">
    <property type="protein sequence ID" value="GAB79435.1"/>
    <property type="molecule type" value="Genomic_DNA"/>
</dbReference>
<dbReference type="Pfam" id="PF00676">
    <property type="entry name" value="E1_dh"/>
    <property type="match status" value="1"/>
</dbReference>
<protein>
    <recommendedName>
        <fullName evidence="6">Transketolase-like pyrimidine-binding domain-containing protein</fullName>
    </recommendedName>
</protein>
<dbReference type="PANTHER" id="PTHR42980:SF1">
    <property type="entry name" value="2-OXOISOVALERATE DEHYDROGENASE SUBUNIT BETA, MITOCHONDRIAL"/>
    <property type="match status" value="1"/>
</dbReference>
<dbReference type="GO" id="GO:0004591">
    <property type="term" value="F:oxoglutarate dehydrogenase (succinyl-transferring) activity"/>
    <property type="evidence" value="ECO:0007669"/>
    <property type="project" value="UniProtKB-EC"/>
</dbReference>
<dbReference type="GO" id="GO:0007584">
    <property type="term" value="P:response to nutrient"/>
    <property type="evidence" value="ECO:0007669"/>
    <property type="project" value="TreeGrafter"/>
</dbReference>
<dbReference type="Proteomes" id="UP000008495">
    <property type="component" value="Unassembled WGS sequence"/>
</dbReference>
<comment type="caution">
    <text evidence="7">The sequence shown here is derived from an EMBL/GenBank/DDBJ whole genome shotgun (WGS) entry which is preliminary data.</text>
</comment>
<keyword evidence="3" id="KW-0560">Oxidoreductase</keyword>
<keyword evidence="4" id="KW-0786">Thiamine pyrophosphate</keyword>
<comment type="catalytic activity">
    <reaction evidence="5">
        <text>N(6)-[(R)-lipoyl]-L-lysyl-[protein] + 2-oxoglutarate + H(+) = N(6)-[(R)-S(8)-succinyldihydrolipoyl]-L-lysyl-[protein] + CO2</text>
        <dbReference type="Rhea" id="RHEA:12188"/>
        <dbReference type="Rhea" id="RHEA-COMP:10474"/>
        <dbReference type="Rhea" id="RHEA-COMP:20092"/>
        <dbReference type="ChEBI" id="CHEBI:15378"/>
        <dbReference type="ChEBI" id="CHEBI:16526"/>
        <dbReference type="ChEBI" id="CHEBI:16810"/>
        <dbReference type="ChEBI" id="CHEBI:83099"/>
        <dbReference type="ChEBI" id="CHEBI:83120"/>
        <dbReference type="EC" id="1.2.4.2"/>
    </reaction>
</comment>
<evidence type="ECO:0000256" key="5">
    <source>
        <dbReference type="ARBA" id="ARBA00051911"/>
    </source>
</evidence>
<organism evidence="7 8">
    <name type="scientific">Austwickia chelonae NBRC 105200</name>
    <dbReference type="NCBI Taxonomy" id="1184607"/>
    <lineage>
        <taxon>Bacteria</taxon>
        <taxon>Bacillati</taxon>
        <taxon>Actinomycetota</taxon>
        <taxon>Actinomycetes</taxon>
        <taxon>Micrococcales</taxon>
        <taxon>Dermatophilaceae</taxon>
        <taxon>Austwickia</taxon>
    </lineage>
</organism>
<evidence type="ECO:0000259" key="6">
    <source>
        <dbReference type="SMART" id="SM00861"/>
    </source>
</evidence>
<dbReference type="InterPro" id="IPR029061">
    <property type="entry name" value="THDP-binding"/>
</dbReference>
<dbReference type="InterPro" id="IPR005475">
    <property type="entry name" value="Transketolase-like_Pyr-bd"/>
</dbReference>
<dbReference type="GO" id="GO:0000287">
    <property type="term" value="F:magnesium ion binding"/>
    <property type="evidence" value="ECO:0007669"/>
    <property type="project" value="UniProtKB-ARBA"/>
</dbReference>
<dbReference type="RefSeq" id="WP_006504193.1">
    <property type="nucleotide sequence ID" value="NZ_BAGZ01000025.1"/>
</dbReference>
<dbReference type="SMART" id="SM00861">
    <property type="entry name" value="Transket_pyr"/>
    <property type="match status" value="1"/>
</dbReference>
<dbReference type="Gene3D" id="3.40.50.920">
    <property type="match status" value="1"/>
</dbReference>
<name>K6VVR7_9MICO</name>